<dbReference type="InterPro" id="IPR023828">
    <property type="entry name" value="Peptidase_S8_Ser-AS"/>
</dbReference>
<gene>
    <name evidence="9" type="ORF">IFM89_030531</name>
</gene>
<dbReference type="EMBL" id="JADFTS010000006">
    <property type="protein sequence ID" value="KAF9602643.1"/>
    <property type="molecule type" value="Genomic_DNA"/>
</dbReference>
<dbReference type="Pfam" id="PF00082">
    <property type="entry name" value="Peptidase_S8"/>
    <property type="match status" value="1"/>
</dbReference>
<comment type="similarity">
    <text evidence="1 6">Belongs to the peptidase S8 family.</text>
</comment>
<dbReference type="Proteomes" id="UP000631114">
    <property type="component" value="Unassembled WGS sequence"/>
</dbReference>
<evidence type="ECO:0000313" key="10">
    <source>
        <dbReference type="Proteomes" id="UP000631114"/>
    </source>
</evidence>
<dbReference type="OrthoDB" id="206201at2759"/>
<comment type="caution">
    <text evidence="9">The sequence shown here is derived from an EMBL/GenBank/DDBJ whole genome shotgun (WGS) entry which is preliminary data.</text>
</comment>
<evidence type="ECO:0000256" key="6">
    <source>
        <dbReference type="PROSITE-ProRule" id="PRU01240"/>
    </source>
</evidence>
<dbReference type="InterPro" id="IPR045051">
    <property type="entry name" value="SBT"/>
</dbReference>
<keyword evidence="10" id="KW-1185">Reference proteome</keyword>
<keyword evidence="5" id="KW-0720">Serine protease</keyword>
<proteinExistence type="inferred from homology"/>
<comment type="caution">
    <text evidence="6">Lacks conserved residue(s) required for the propagation of feature annotation.</text>
</comment>
<dbReference type="SUPFAM" id="SSF52743">
    <property type="entry name" value="Subtilisin-like"/>
    <property type="match status" value="1"/>
</dbReference>
<dbReference type="InterPro" id="IPR041469">
    <property type="entry name" value="Subtilisin-like_FN3"/>
</dbReference>
<name>A0A835HR04_9MAGN</name>
<organism evidence="9 10">
    <name type="scientific">Coptis chinensis</name>
    <dbReference type="NCBI Taxonomy" id="261450"/>
    <lineage>
        <taxon>Eukaryota</taxon>
        <taxon>Viridiplantae</taxon>
        <taxon>Streptophyta</taxon>
        <taxon>Embryophyta</taxon>
        <taxon>Tracheophyta</taxon>
        <taxon>Spermatophyta</taxon>
        <taxon>Magnoliopsida</taxon>
        <taxon>Ranunculales</taxon>
        <taxon>Ranunculaceae</taxon>
        <taxon>Coptidoideae</taxon>
        <taxon>Coptis</taxon>
    </lineage>
</organism>
<evidence type="ECO:0000256" key="2">
    <source>
        <dbReference type="ARBA" id="ARBA00022670"/>
    </source>
</evidence>
<dbReference type="InterPro" id="IPR000209">
    <property type="entry name" value="Peptidase_S8/S53_dom"/>
</dbReference>
<keyword evidence="4" id="KW-0378">Hydrolase</keyword>
<sequence length="260" mass="28087">MTEVGTKTAPIVGSYSSRGPNSITAEILKPDVIAPGTSILAASTNDTSGTTPPGPTYKFSSGTSMAAPHVAGVAGQLKALYPDWSPAMIHSAIITTASTIDNTNQPIKDHNGKPATPFDMGAGHIMPQNATDPGLVYDLTFEDYLRFLCTQQNINAAHLSKLSKQPFQCPNHYNLLNFNYPSITVPNLSGSIAVSRTVKNIGTPGNYSAYIEEPHGIYVTITPDSLLFKEIGEEKNFTLTFRAKKDLRTKSLRVWKARMV</sequence>
<feature type="domain" description="Subtilisin-like protease fibronectin type-III" evidence="8">
    <location>
        <begin position="177"/>
        <end position="248"/>
    </location>
</feature>
<dbReference type="PROSITE" id="PS00138">
    <property type="entry name" value="SUBTILASE_SER"/>
    <property type="match status" value="1"/>
</dbReference>
<dbReference type="GO" id="GO:0004252">
    <property type="term" value="F:serine-type endopeptidase activity"/>
    <property type="evidence" value="ECO:0007669"/>
    <property type="project" value="InterPro"/>
</dbReference>
<protein>
    <submittedName>
        <fullName evidence="9">Uncharacterized protein</fullName>
    </submittedName>
</protein>
<evidence type="ECO:0000256" key="3">
    <source>
        <dbReference type="ARBA" id="ARBA00022729"/>
    </source>
</evidence>
<dbReference type="AlphaFoldDB" id="A0A835HR04"/>
<keyword evidence="3" id="KW-0732">Signal</keyword>
<evidence type="ECO:0000256" key="1">
    <source>
        <dbReference type="ARBA" id="ARBA00011073"/>
    </source>
</evidence>
<dbReference type="PROSITE" id="PS51892">
    <property type="entry name" value="SUBTILASE"/>
    <property type="match status" value="1"/>
</dbReference>
<dbReference type="PANTHER" id="PTHR10795">
    <property type="entry name" value="PROPROTEIN CONVERTASE SUBTILISIN/KEXIN"/>
    <property type="match status" value="1"/>
</dbReference>
<reference evidence="9 10" key="1">
    <citation type="submission" date="2020-10" db="EMBL/GenBank/DDBJ databases">
        <title>The Coptis chinensis genome and diversification of protoberbering-type alkaloids.</title>
        <authorList>
            <person name="Wang B."/>
            <person name="Shu S."/>
            <person name="Song C."/>
            <person name="Liu Y."/>
        </authorList>
    </citation>
    <scope>NUCLEOTIDE SEQUENCE [LARGE SCALE GENOMIC DNA]</scope>
    <source>
        <strain evidence="9">HL-2020</strain>
        <tissue evidence="9">Leaf</tissue>
    </source>
</reference>
<evidence type="ECO:0000259" key="7">
    <source>
        <dbReference type="Pfam" id="PF00082"/>
    </source>
</evidence>
<accession>A0A835HR04</accession>
<dbReference type="GO" id="GO:0006508">
    <property type="term" value="P:proteolysis"/>
    <property type="evidence" value="ECO:0007669"/>
    <property type="project" value="UniProtKB-KW"/>
</dbReference>
<evidence type="ECO:0000256" key="4">
    <source>
        <dbReference type="ARBA" id="ARBA00022801"/>
    </source>
</evidence>
<feature type="domain" description="Peptidase S8/S53" evidence="7">
    <location>
        <begin position="12"/>
        <end position="121"/>
    </location>
</feature>
<evidence type="ECO:0000259" key="8">
    <source>
        <dbReference type="Pfam" id="PF17766"/>
    </source>
</evidence>
<keyword evidence="2" id="KW-0645">Protease</keyword>
<dbReference type="Pfam" id="PF17766">
    <property type="entry name" value="fn3_6"/>
    <property type="match status" value="1"/>
</dbReference>
<evidence type="ECO:0000256" key="5">
    <source>
        <dbReference type="ARBA" id="ARBA00022825"/>
    </source>
</evidence>
<evidence type="ECO:0000313" key="9">
    <source>
        <dbReference type="EMBL" id="KAF9602643.1"/>
    </source>
</evidence>
<dbReference type="Gene3D" id="2.60.40.2310">
    <property type="match status" value="1"/>
</dbReference>
<dbReference type="Gene3D" id="3.40.50.200">
    <property type="entry name" value="Peptidase S8/S53 domain"/>
    <property type="match status" value="1"/>
</dbReference>
<dbReference type="InterPro" id="IPR036852">
    <property type="entry name" value="Peptidase_S8/S53_dom_sf"/>
</dbReference>